<keyword evidence="1" id="KW-0472">Membrane</keyword>
<gene>
    <name evidence="2" type="ORF">ADEAN_000541600</name>
</gene>
<dbReference type="EMBL" id="LR877154">
    <property type="protein sequence ID" value="CAD2217930.1"/>
    <property type="molecule type" value="Genomic_DNA"/>
</dbReference>
<dbReference type="VEuPathDB" id="TriTrypDB:ADEAN_000541600"/>
<reference evidence="2 3" key="1">
    <citation type="submission" date="2020-08" db="EMBL/GenBank/DDBJ databases">
        <authorList>
            <person name="Newling K."/>
            <person name="Davey J."/>
            <person name="Forrester S."/>
        </authorList>
    </citation>
    <scope>NUCLEOTIDE SEQUENCE [LARGE SCALE GENOMIC DNA]</scope>
    <source>
        <strain evidence="3">Crithidia deanei Carvalho (ATCC PRA-265)</strain>
    </source>
</reference>
<feature type="transmembrane region" description="Helical" evidence="1">
    <location>
        <begin position="72"/>
        <end position="92"/>
    </location>
</feature>
<sequence length="153" mass="17874">MRHLPVKERDIAALAAFELSLQYLVVRQDRYYYLYQFCTALFSFVFCIALVLGLTSAFLFPVTSYKSLDYFVFQPGYLYSIIIVVLLVLLFIQTSKKKFEVEPGEETIDRLNRDILEPCLGLKFDVESGRLFTDGRTFTKSNMSFYELRYKSS</sequence>
<name>A0A7G2CDL5_9TRYP</name>
<dbReference type="OrthoDB" id="271947at2759"/>
<accession>A0A7G2CDL5</accession>
<dbReference type="Proteomes" id="UP000515908">
    <property type="component" value="Chromosome 10"/>
</dbReference>
<feature type="transmembrane region" description="Helical" evidence="1">
    <location>
        <begin position="32"/>
        <end position="60"/>
    </location>
</feature>
<protein>
    <submittedName>
        <fullName evidence="2">Uncharacterized protein</fullName>
    </submittedName>
</protein>
<dbReference type="AlphaFoldDB" id="A0A7G2CDL5"/>
<keyword evidence="3" id="KW-1185">Reference proteome</keyword>
<keyword evidence="1" id="KW-0812">Transmembrane</keyword>
<evidence type="ECO:0000256" key="1">
    <source>
        <dbReference type="SAM" id="Phobius"/>
    </source>
</evidence>
<organism evidence="2 3">
    <name type="scientific">Angomonas deanei</name>
    <dbReference type="NCBI Taxonomy" id="59799"/>
    <lineage>
        <taxon>Eukaryota</taxon>
        <taxon>Discoba</taxon>
        <taxon>Euglenozoa</taxon>
        <taxon>Kinetoplastea</taxon>
        <taxon>Metakinetoplastina</taxon>
        <taxon>Trypanosomatida</taxon>
        <taxon>Trypanosomatidae</taxon>
        <taxon>Strigomonadinae</taxon>
        <taxon>Angomonas</taxon>
    </lineage>
</organism>
<proteinExistence type="predicted"/>
<evidence type="ECO:0000313" key="3">
    <source>
        <dbReference type="Proteomes" id="UP000515908"/>
    </source>
</evidence>
<keyword evidence="1" id="KW-1133">Transmembrane helix</keyword>
<evidence type="ECO:0000313" key="2">
    <source>
        <dbReference type="EMBL" id="CAD2217930.1"/>
    </source>
</evidence>